<dbReference type="InterPro" id="IPR027461">
    <property type="entry name" value="Carboxypeptidase_A_C_sf"/>
</dbReference>
<dbReference type="PANTHER" id="PTHR30237">
    <property type="entry name" value="MURAMOYLTETRAPEPTIDE CARBOXYPEPTIDASE"/>
    <property type="match status" value="1"/>
</dbReference>
<dbReference type="SUPFAM" id="SSF141986">
    <property type="entry name" value="LD-carboxypeptidase A C-terminal domain-like"/>
    <property type="match status" value="1"/>
</dbReference>
<comment type="caution">
    <text evidence="5">The sequence shown here is derived from an EMBL/GenBank/DDBJ whole genome shotgun (WGS) entry which is preliminary data.</text>
</comment>
<organism evidence="5 6">
    <name type="scientific">Eisenbergiella massiliensis</name>
    <dbReference type="NCBI Taxonomy" id="1720294"/>
    <lineage>
        <taxon>Bacteria</taxon>
        <taxon>Bacillati</taxon>
        <taxon>Bacillota</taxon>
        <taxon>Clostridia</taxon>
        <taxon>Lachnospirales</taxon>
        <taxon>Lachnospiraceae</taxon>
        <taxon>Eisenbergiella</taxon>
    </lineage>
</organism>
<dbReference type="AlphaFoldDB" id="A0A3E3HWP8"/>
<dbReference type="PANTHER" id="PTHR30237:SF4">
    <property type="entry name" value="LD-CARBOXYPEPTIDASE C-TERMINAL DOMAIN-CONTAINING PROTEIN"/>
    <property type="match status" value="1"/>
</dbReference>
<evidence type="ECO:0000313" key="5">
    <source>
        <dbReference type="EMBL" id="RGE56256.1"/>
    </source>
</evidence>
<keyword evidence="2" id="KW-0378">Hydrolase</keyword>
<keyword evidence="5" id="KW-0121">Carboxypeptidase</keyword>
<reference evidence="5" key="1">
    <citation type="submission" date="2018-08" db="EMBL/GenBank/DDBJ databases">
        <title>A genome reference for cultivated species of the human gut microbiota.</title>
        <authorList>
            <person name="Zou Y."/>
            <person name="Xue W."/>
            <person name="Luo G."/>
        </authorList>
    </citation>
    <scope>NUCLEOTIDE SEQUENCE [LARGE SCALE GENOMIC DNA]</scope>
    <source>
        <strain evidence="5">TF05-5AC</strain>
    </source>
</reference>
<dbReference type="Pfam" id="PF17676">
    <property type="entry name" value="Peptidase_S66C"/>
    <property type="match status" value="1"/>
</dbReference>
<dbReference type="Proteomes" id="UP000260812">
    <property type="component" value="Unassembled WGS sequence"/>
</dbReference>
<protein>
    <submittedName>
        <fullName evidence="5">LD-carboxypeptidase</fullName>
    </submittedName>
</protein>
<gene>
    <name evidence="5" type="ORF">DXC51_25420</name>
</gene>
<evidence type="ECO:0000259" key="3">
    <source>
        <dbReference type="Pfam" id="PF02016"/>
    </source>
</evidence>
<dbReference type="GO" id="GO:0004180">
    <property type="term" value="F:carboxypeptidase activity"/>
    <property type="evidence" value="ECO:0007669"/>
    <property type="project" value="UniProtKB-KW"/>
</dbReference>
<accession>A0A3E3HWP8</accession>
<dbReference type="Gene3D" id="3.40.50.10740">
    <property type="entry name" value="Class I glutamine amidotransferase-like"/>
    <property type="match status" value="1"/>
</dbReference>
<evidence type="ECO:0000256" key="2">
    <source>
        <dbReference type="ARBA" id="ARBA00022801"/>
    </source>
</evidence>
<dbReference type="InterPro" id="IPR040921">
    <property type="entry name" value="Peptidase_S66C"/>
</dbReference>
<feature type="domain" description="LD-carboxypeptidase N-terminal" evidence="3">
    <location>
        <begin position="16"/>
        <end position="137"/>
    </location>
</feature>
<keyword evidence="6" id="KW-1185">Reference proteome</keyword>
<dbReference type="InterPro" id="IPR040449">
    <property type="entry name" value="Peptidase_S66_N"/>
</dbReference>
<comment type="similarity">
    <text evidence="1">Belongs to the peptidase S66 family.</text>
</comment>
<feature type="domain" description="LD-carboxypeptidase C-terminal" evidence="4">
    <location>
        <begin position="208"/>
        <end position="323"/>
    </location>
</feature>
<dbReference type="InterPro" id="IPR029062">
    <property type="entry name" value="Class_I_gatase-like"/>
</dbReference>
<keyword evidence="5" id="KW-0645">Protease</keyword>
<dbReference type="InterPro" id="IPR003507">
    <property type="entry name" value="S66_fam"/>
</dbReference>
<sequence>MYKLEVPKVLKRGDTIALISISGGRAGDEDMLYRYEVGKRRLEEIWGIHVISTPNALAGSNFLYKHPEARAEDLMWAMQDKEINGIICMMGGDDSYRVLPYIDLNVIKNNPKVFMGYSDITSWMAVFAKAGIRAYYGPNLLSPIAQPVSLDNYTKEAITKCLFSTEMIGNVSACSEHTNIEWRNVGKDEIKWVSNTGYRLVQGRGVVQGRIFGGCAGPLRQIMGTEFFPSRDFFKDCIIMLEIGSPYGSVLAGLHELRALDAAGMFRHAAGIITGQLNEEEENMLVKFLKYEVRREDIPVLSNVDFVHRTPMTVVPMGAMAEIDCSCVTFKIMESGVVE</sequence>
<dbReference type="InterPro" id="IPR027478">
    <property type="entry name" value="LdcA_N"/>
</dbReference>
<proteinExistence type="inferred from homology"/>
<dbReference type="EMBL" id="QVLV01000028">
    <property type="protein sequence ID" value="RGE56256.1"/>
    <property type="molecule type" value="Genomic_DNA"/>
</dbReference>
<dbReference type="PIRSF" id="PIRSF028757">
    <property type="entry name" value="LD-carboxypeptidase"/>
    <property type="match status" value="1"/>
</dbReference>
<dbReference type="GeneID" id="97990102"/>
<dbReference type="RefSeq" id="WP_117545674.1">
    <property type="nucleotide sequence ID" value="NZ_JBKVLI010000011.1"/>
</dbReference>
<evidence type="ECO:0000313" key="6">
    <source>
        <dbReference type="Proteomes" id="UP000260812"/>
    </source>
</evidence>
<name>A0A3E3HWP8_9FIRM</name>
<dbReference type="Gene3D" id="3.50.30.60">
    <property type="entry name" value="LD-carboxypeptidase A C-terminal domain-like"/>
    <property type="match status" value="1"/>
</dbReference>
<dbReference type="CDD" id="cd07062">
    <property type="entry name" value="Peptidase_S66_mccF_like"/>
    <property type="match status" value="1"/>
</dbReference>
<evidence type="ECO:0000259" key="4">
    <source>
        <dbReference type="Pfam" id="PF17676"/>
    </source>
</evidence>
<dbReference type="SUPFAM" id="SSF52317">
    <property type="entry name" value="Class I glutamine amidotransferase-like"/>
    <property type="match status" value="1"/>
</dbReference>
<dbReference type="Pfam" id="PF02016">
    <property type="entry name" value="Peptidase_S66"/>
    <property type="match status" value="1"/>
</dbReference>
<evidence type="ECO:0000256" key="1">
    <source>
        <dbReference type="ARBA" id="ARBA00010233"/>
    </source>
</evidence>